<feature type="transmembrane region" description="Helical" evidence="1">
    <location>
        <begin position="128"/>
        <end position="151"/>
    </location>
</feature>
<keyword evidence="1" id="KW-0472">Membrane</keyword>
<name>A0A0M1MZP0_9MOLU</name>
<feature type="transmembrane region" description="Helical" evidence="1">
    <location>
        <begin position="235"/>
        <end position="259"/>
    </location>
</feature>
<dbReference type="OrthoDB" id="116480at2"/>
<dbReference type="EMBL" id="LHCF01000011">
    <property type="protein sequence ID" value="KOR75357.1"/>
    <property type="molecule type" value="Genomic_DNA"/>
</dbReference>
<dbReference type="PATRIC" id="fig|479893.3.peg.454"/>
<keyword evidence="1" id="KW-0812">Transmembrane</keyword>
<dbReference type="PANTHER" id="PTHR41282">
    <property type="entry name" value="CONSERVED TRANSMEMBRANE PROTEIN-RELATED"/>
    <property type="match status" value="1"/>
</dbReference>
<evidence type="ECO:0000256" key="1">
    <source>
        <dbReference type="SAM" id="Phobius"/>
    </source>
</evidence>
<dbReference type="AlphaFoldDB" id="A0A0M1MZP0"/>
<accession>A0A0M1MZP0</accession>
<evidence type="ECO:0000313" key="3">
    <source>
        <dbReference type="Proteomes" id="UP000037386"/>
    </source>
</evidence>
<dbReference type="RefSeq" id="WP_053521510.1">
    <property type="nucleotide sequence ID" value="NZ_LHCF01000011.1"/>
</dbReference>
<feature type="transmembrane region" description="Helical" evidence="1">
    <location>
        <begin position="163"/>
        <end position="182"/>
    </location>
</feature>
<dbReference type="InterPro" id="IPR010539">
    <property type="entry name" value="BaxI_1-like"/>
</dbReference>
<organism evidence="2 3">
    <name type="scientific">Candidatus Phytoplasma pruni</name>
    <dbReference type="NCBI Taxonomy" id="479893"/>
    <lineage>
        <taxon>Bacteria</taxon>
        <taxon>Bacillati</taxon>
        <taxon>Mycoplasmatota</taxon>
        <taxon>Mollicutes</taxon>
        <taxon>Acholeplasmatales</taxon>
        <taxon>Acholeplasmataceae</taxon>
        <taxon>Candidatus Phytoplasma</taxon>
        <taxon>16SrIII (X-disease group)</taxon>
    </lineage>
</organism>
<dbReference type="Pfam" id="PF12811">
    <property type="entry name" value="BaxI_1"/>
    <property type="match status" value="1"/>
</dbReference>
<evidence type="ECO:0000313" key="2">
    <source>
        <dbReference type="EMBL" id="KOR75357.1"/>
    </source>
</evidence>
<feature type="transmembrane region" description="Helical" evidence="1">
    <location>
        <begin position="194"/>
        <end position="214"/>
    </location>
</feature>
<protein>
    <submittedName>
        <fullName evidence="2">Integral membrane protein</fullName>
    </submittedName>
</protein>
<feature type="transmembrane region" description="Helical" evidence="1">
    <location>
        <begin position="39"/>
        <end position="58"/>
    </location>
</feature>
<feature type="transmembrane region" description="Helical" evidence="1">
    <location>
        <begin position="99"/>
        <end position="122"/>
    </location>
</feature>
<dbReference type="Proteomes" id="UP000037386">
    <property type="component" value="Unassembled WGS sequence"/>
</dbReference>
<comment type="caution">
    <text evidence="2">The sequence shown here is derived from an EMBL/GenBank/DDBJ whole genome shotgun (WGS) entry which is preliminary data.</text>
</comment>
<feature type="transmembrane region" description="Helical" evidence="1">
    <location>
        <begin position="70"/>
        <end position="92"/>
    </location>
</feature>
<sequence length="266" mass="29343">MQTKENVVFRQIREQALAANQVSTLETATKKGVATKTMILLLTVFVSGILHFSLTSLIAAGNQSVKASLLYSSIGVVSLLGFVSIMVSIFAGQMNQKPFAIMYAVSEGILISGVFGLISALTGAYSEIVLILAISVVGTLVVFLIMHFLYYQGILKVNNKFRMSVLVSFIVIFAFVMINMLVSIISGKNYLSGYWPQLAISGVLLVLGSAFLAMDFDNVEQIMKFDISKKYEWSLAFAFLMTLILIFEQIARILILTMLEKENNTR</sequence>
<keyword evidence="1" id="KW-1133">Transmembrane helix</keyword>
<dbReference type="PANTHER" id="PTHR41282:SF1">
    <property type="entry name" value="CONSERVED TRANSMEMBRANE PROTEIN-RELATED"/>
    <property type="match status" value="1"/>
</dbReference>
<proteinExistence type="predicted"/>
<gene>
    <name evidence="2" type="ORF">CPX_001651</name>
</gene>
<reference evidence="3" key="1">
    <citation type="submission" date="2015-05" db="EMBL/GenBank/DDBJ databases">
        <title>Draft genome sequence of 'Candidatus Phytoplasma Pruni' strain CX, a plant pathogenic bacterium.</title>
        <authorList>
            <person name="Lee I.-M."/>
            <person name="Bottner-Parker K.D."/>
            <person name="Shao J."/>
            <person name="Gundersen-Rindal D.E."/>
            <person name="Zhao Y."/>
            <person name="Davis R.E."/>
        </authorList>
    </citation>
    <scope>NUCLEOTIDE SEQUENCE [LARGE SCALE GENOMIC DNA]</scope>
    <source>
        <strain evidence="3">CX</strain>
    </source>
</reference>